<evidence type="ECO:0000259" key="1">
    <source>
        <dbReference type="Pfam" id="PF07993"/>
    </source>
</evidence>
<accession>A0ABQ4HWQ7</accession>
<dbReference type="Pfam" id="PF07993">
    <property type="entry name" value="NAD_binding_4"/>
    <property type="match status" value="1"/>
</dbReference>
<dbReference type="PANTHER" id="PTHR11011">
    <property type="entry name" value="MALE STERILITY PROTEIN 2-RELATED"/>
    <property type="match status" value="1"/>
</dbReference>
<protein>
    <submittedName>
        <fullName evidence="2">Ketoreductase</fullName>
    </submittedName>
</protein>
<evidence type="ECO:0000313" key="3">
    <source>
        <dbReference type="Proteomes" id="UP000647017"/>
    </source>
</evidence>
<comment type="caution">
    <text evidence="2">The sequence shown here is derived from an EMBL/GenBank/DDBJ whole genome shotgun (WGS) entry which is preliminary data.</text>
</comment>
<dbReference type="EMBL" id="BOOZ01000016">
    <property type="protein sequence ID" value="GIJ10059.1"/>
    <property type="molecule type" value="Genomic_DNA"/>
</dbReference>
<dbReference type="InterPro" id="IPR013120">
    <property type="entry name" value="FAR_NAD-bd"/>
</dbReference>
<evidence type="ECO:0000313" key="2">
    <source>
        <dbReference type="EMBL" id="GIJ10059.1"/>
    </source>
</evidence>
<proteinExistence type="predicted"/>
<dbReference type="InterPro" id="IPR026055">
    <property type="entry name" value="FAR"/>
</dbReference>
<feature type="domain" description="Thioester reductase (TE)" evidence="1">
    <location>
        <begin position="38"/>
        <end position="211"/>
    </location>
</feature>
<gene>
    <name evidence="2" type="ORF">Van01_32730</name>
</gene>
<reference evidence="2 3" key="1">
    <citation type="submission" date="2021-01" db="EMBL/GenBank/DDBJ databases">
        <title>Whole genome shotgun sequence of Verrucosispora andamanensis NBRC 109075.</title>
        <authorList>
            <person name="Komaki H."/>
            <person name="Tamura T."/>
        </authorList>
    </citation>
    <scope>NUCLEOTIDE SEQUENCE [LARGE SCALE GENOMIC DNA]</scope>
    <source>
        <strain evidence="2 3">NBRC 109075</strain>
    </source>
</reference>
<dbReference type="Gene3D" id="3.40.50.720">
    <property type="entry name" value="NAD(P)-binding Rossmann-like Domain"/>
    <property type="match status" value="1"/>
</dbReference>
<sequence>MLLTGASGVIGTALIPELAPAHVVALVHRTPCPGATESVAGDITAPRLGLDPAAYASLAARVDAVVHCAAHTGFSGGRQIAENVNVAGTREVIAFAADAGAPLYYVSTAFVARTELTRQSLGCGSNDASARPEDYLDSKRLAERLVRDSGLPAVLIRPSVVIGDSRTGVISRFQGLHEISTVLLRNLLPLMPMPASSRLDFVPCDVVARAIAALVFDRHRDGEVWITAGRAAPSIEALVDTAVTVGAELGIEVNRPRMVEPEMVDRLIRPVFIDPLPPTARRRFDDLLAMTALFVNAPVFPSTLGQLPRQTAALTAEQVTDAYRASLIYLAHTKKLAVPLSSRVGAPA</sequence>
<name>A0ABQ4HWQ7_9ACTN</name>
<dbReference type="Proteomes" id="UP000647017">
    <property type="component" value="Unassembled WGS sequence"/>
</dbReference>
<keyword evidence="3" id="KW-1185">Reference proteome</keyword>
<dbReference type="PANTHER" id="PTHR11011:SF45">
    <property type="entry name" value="FATTY ACYL-COA REDUCTASE CG8306-RELATED"/>
    <property type="match status" value="1"/>
</dbReference>
<dbReference type="InterPro" id="IPR036291">
    <property type="entry name" value="NAD(P)-bd_dom_sf"/>
</dbReference>
<organism evidence="2 3">
    <name type="scientific">Micromonospora andamanensis</name>
    <dbReference type="NCBI Taxonomy" id="1287068"/>
    <lineage>
        <taxon>Bacteria</taxon>
        <taxon>Bacillati</taxon>
        <taxon>Actinomycetota</taxon>
        <taxon>Actinomycetes</taxon>
        <taxon>Micromonosporales</taxon>
        <taxon>Micromonosporaceae</taxon>
        <taxon>Micromonospora</taxon>
    </lineage>
</organism>
<dbReference type="SUPFAM" id="SSF51735">
    <property type="entry name" value="NAD(P)-binding Rossmann-fold domains"/>
    <property type="match status" value="1"/>
</dbReference>